<dbReference type="Pfam" id="PF00072">
    <property type="entry name" value="Response_reg"/>
    <property type="match status" value="1"/>
</dbReference>
<dbReference type="InterPro" id="IPR052893">
    <property type="entry name" value="TCS_response_regulator"/>
</dbReference>
<feature type="domain" description="Response regulatory" evidence="2">
    <location>
        <begin position="7"/>
        <end position="134"/>
    </location>
</feature>
<dbReference type="EMBL" id="JACXLD010000002">
    <property type="protein sequence ID" value="MBD2858360.1"/>
    <property type="molecule type" value="Genomic_DNA"/>
</dbReference>
<evidence type="ECO:0000313" key="4">
    <source>
        <dbReference type="Proteomes" id="UP000610558"/>
    </source>
</evidence>
<dbReference type="PANTHER" id="PTHR44520:SF2">
    <property type="entry name" value="RESPONSE REGULATOR RCP1"/>
    <property type="match status" value="1"/>
</dbReference>
<evidence type="ECO:0000259" key="2">
    <source>
        <dbReference type="PROSITE" id="PS50110"/>
    </source>
</evidence>
<dbReference type="AlphaFoldDB" id="A0A927BZC8"/>
<reference evidence="3" key="1">
    <citation type="submission" date="2020-09" db="EMBL/GenBank/DDBJ databases">
        <authorList>
            <person name="Yoon J.-W."/>
        </authorList>
    </citation>
    <scope>NUCLEOTIDE SEQUENCE</scope>
    <source>
        <strain evidence="3">KMU-158</strain>
    </source>
</reference>
<dbReference type="SMART" id="SM00448">
    <property type="entry name" value="REC"/>
    <property type="match status" value="1"/>
</dbReference>
<evidence type="ECO:0000313" key="3">
    <source>
        <dbReference type="EMBL" id="MBD2858360.1"/>
    </source>
</evidence>
<gene>
    <name evidence="3" type="ORF">IB286_05000</name>
</gene>
<dbReference type="PROSITE" id="PS50110">
    <property type="entry name" value="RESPONSE_REGULATORY"/>
    <property type="match status" value="1"/>
</dbReference>
<dbReference type="InterPro" id="IPR001789">
    <property type="entry name" value="Sig_transdc_resp-reg_receiver"/>
</dbReference>
<protein>
    <submittedName>
        <fullName evidence="3">Response regulator</fullName>
    </submittedName>
</protein>
<proteinExistence type="predicted"/>
<accession>A0A927BZC8</accession>
<sequence>MTKPLKTALLIDDCEATNFLHQMVLESSGFVEQIVTKYNGKEAIDYLKTAVDGEYPRPELVFLDINMPVMNGWEFLDQYDLLEDNQKAGVVVVMLTTSFNPADEKHAREIRQISNFQNKPLTEEKLRKVIEDCFPGLLENSITR</sequence>
<name>A0A927BZC8_9GAMM</name>
<dbReference type="InterPro" id="IPR011006">
    <property type="entry name" value="CheY-like_superfamily"/>
</dbReference>
<dbReference type="Gene3D" id="3.40.50.2300">
    <property type="match status" value="1"/>
</dbReference>
<dbReference type="SUPFAM" id="SSF52172">
    <property type="entry name" value="CheY-like"/>
    <property type="match status" value="1"/>
</dbReference>
<organism evidence="3 4">
    <name type="scientific">Spongiibacter pelagi</name>
    <dbReference type="NCBI Taxonomy" id="2760804"/>
    <lineage>
        <taxon>Bacteria</taxon>
        <taxon>Pseudomonadati</taxon>
        <taxon>Pseudomonadota</taxon>
        <taxon>Gammaproteobacteria</taxon>
        <taxon>Cellvibrionales</taxon>
        <taxon>Spongiibacteraceae</taxon>
        <taxon>Spongiibacter</taxon>
    </lineage>
</organism>
<comment type="caution">
    <text evidence="3">The sequence shown here is derived from an EMBL/GenBank/DDBJ whole genome shotgun (WGS) entry which is preliminary data.</text>
</comment>
<dbReference type="RefSeq" id="WP_190763119.1">
    <property type="nucleotide sequence ID" value="NZ_JACXLD010000002.1"/>
</dbReference>
<dbReference type="PANTHER" id="PTHR44520">
    <property type="entry name" value="RESPONSE REGULATOR RCP1-RELATED"/>
    <property type="match status" value="1"/>
</dbReference>
<dbReference type="GO" id="GO:0000160">
    <property type="term" value="P:phosphorelay signal transduction system"/>
    <property type="evidence" value="ECO:0007669"/>
    <property type="project" value="InterPro"/>
</dbReference>
<feature type="modified residue" description="4-aspartylphosphate" evidence="1">
    <location>
        <position position="64"/>
    </location>
</feature>
<keyword evidence="4" id="KW-1185">Reference proteome</keyword>
<keyword evidence="1" id="KW-0597">Phosphoprotein</keyword>
<dbReference type="Proteomes" id="UP000610558">
    <property type="component" value="Unassembled WGS sequence"/>
</dbReference>
<evidence type="ECO:0000256" key="1">
    <source>
        <dbReference type="PROSITE-ProRule" id="PRU00169"/>
    </source>
</evidence>